<dbReference type="OrthoDB" id="3830579at2759"/>
<gene>
    <name evidence="2" type="ORF">UCRPC4_g03702</name>
</gene>
<feature type="region of interest" description="Disordered" evidence="1">
    <location>
        <begin position="1"/>
        <end position="25"/>
    </location>
</feature>
<proteinExistence type="predicted"/>
<protein>
    <recommendedName>
        <fullName evidence="4">ABM domain-containing protein</fullName>
    </recommendedName>
</protein>
<evidence type="ECO:0000313" key="2">
    <source>
        <dbReference type="EMBL" id="KKY21439.1"/>
    </source>
</evidence>
<accession>A0A0G2EG85</accession>
<evidence type="ECO:0008006" key="4">
    <source>
        <dbReference type="Google" id="ProtNLM"/>
    </source>
</evidence>
<evidence type="ECO:0000313" key="3">
    <source>
        <dbReference type="Proteomes" id="UP000053317"/>
    </source>
</evidence>
<name>A0A0G2EG85_PHACM</name>
<keyword evidence="3" id="KW-1185">Reference proteome</keyword>
<organism evidence="2 3">
    <name type="scientific">Phaeomoniella chlamydospora</name>
    <name type="common">Phaeoacremonium chlamydosporum</name>
    <dbReference type="NCBI Taxonomy" id="158046"/>
    <lineage>
        <taxon>Eukaryota</taxon>
        <taxon>Fungi</taxon>
        <taxon>Dikarya</taxon>
        <taxon>Ascomycota</taxon>
        <taxon>Pezizomycotina</taxon>
        <taxon>Eurotiomycetes</taxon>
        <taxon>Chaetothyriomycetidae</taxon>
        <taxon>Phaeomoniellales</taxon>
        <taxon>Phaeomoniellaceae</taxon>
        <taxon>Phaeomoniella</taxon>
    </lineage>
</organism>
<reference evidence="2 3" key="1">
    <citation type="submission" date="2015-05" db="EMBL/GenBank/DDBJ databases">
        <title>Distinctive expansion of gene families associated with plant cell wall degradation and secondary metabolism in the genomes of grapevine trunk pathogens.</title>
        <authorList>
            <person name="Lawrence D.P."/>
            <person name="Travadon R."/>
            <person name="Rolshausen P.E."/>
            <person name="Baumgartner K."/>
        </authorList>
    </citation>
    <scope>NUCLEOTIDE SEQUENCE [LARGE SCALE GENOMIC DNA]</scope>
    <source>
        <strain evidence="2">UCRPC4</strain>
    </source>
</reference>
<evidence type="ECO:0000256" key="1">
    <source>
        <dbReference type="SAM" id="MobiDB-lite"/>
    </source>
</evidence>
<comment type="caution">
    <text evidence="2">The sequence shown here is derived from an EMBL/GenBank/DDBJ whole genome shotgun (WGS) entry which is preliminary data.</text>
</comment>
<dbReference type="Gene3D" id="3.30.70.100">
    <property type="match status" value="2"/>
</dbReference>
<dbReference type="Proteomes" id="UP000053317">
    <property type="component" value="Unassembled WGS sequence"/>
</dbReference>
<reference evidence="2 3" key="2">
    <citation type="submission" date="2015-05" db="EMBL/GenBank/DDBJ databases">
        <authorList>
            <person name="Morales-Cruz A."/>
            <person name="Amrine K.C."/>
            <person name="Cantu D."/>
        </authorList>
    </citation>
    <scope>NUCLEOTIDE SEQUENCE [LARGE SCALE GENOMIC DNA]</scope>
    <source>
        <strain evidence="2">UCRPC4</strain>
    </source>
</reference>
<dbReference type="InterPro" id="IPR011008">
    <property type="entry name" value="Dimeric_a/b-barrel"/>
</dbReference>
<sequence length="228" mass="25229">MAGATEIAVLPLKKGSSPKDLDSPPGQALKDSLEALGQVEGFQRCYWGIEVENPNVLDLFIDWDSIESHKKFQEDQSYRPFLERLGTILDGAPDLCHVYLSPHPATSALSDINAPVTEILKAYFPASYSDSDKDTLTETMKRFLGILESAAEGYKGSAGGWSDEVVKIPGTEDDGKLFLTVVGWTSIEAHMKYRDTQAFKDSIPLLRNAKDLKKMDLVHVAFTEFQRG</sequence>
<dbReference type="SUPFAM" id="SSF54909">
    <property type="entry name" value="Dimeric alpha+beta barrel"/>
    <property type="match status" value="1"/>
</dbReference>
<dbReference type="EMBL" id="LCWF01000085">
    <property type="protein sequence ID" value="KKY21439.1"/>
    <property type="molecule type" value="Genomic_DNA"/>
</dbReference>
<dbReference type="AlphaFoldDB" id="A0A0G2EG85"/>